<dbReference type="InterPro" id="IPR016193">
    <property type="entry name" value="Cytidine_deaminase-like"/>
</dbReference>
<feature type="binding site" evidence="6">
    <location>
        <position position="68"/>
    </location>
    <ligand>
        <name>Zn(2+)</name>
        <dbReference type="ChEBI" id="CHEBI:29105"/>
        <note>catalytic</note>
    </ligand>
</feature>
<dbReference type="Proteomes" id="UP000001305">
    <property type="component" value="Segment"/>
</dbReference>
<keyword evidence="2 6" id="KW-0479">Metal-binding</keyword>
<keyword evidence="9" id="KW-1185">Reference proteome</keyword>
<feature type="active site" description="Proton donor" evidence="5">
    <location>
        <position position="70"/>
    </location>
</feature>
<dbReference type="PROSITE" id="PS00903">
    <property type="entry name" value="CYT_DCMP_DEAMINASES_1"/>
    <property type="match status" value="1"/>
</dbReference>
<evidence type="ECO:0000313" key="8">
    <source>
        <dbReference type="EMBL" id="AAX84874.1"/>
    </source>
</evidence>
<feature type="domain" description="CMP/dCMP-type deaminase" evidence="7">
    <location>
        <begin position="1"/>
        <end position="121"/>
    </location>
</feature>
<evidence type="ECO:0000256" key="3">
    <source>
        <dbReference type="ARBA" id="ARBA00022801"/>
    </source>
</evidence>
<dbReference type="EMBL" id="AY986977">
    <property type="protein sequence ID" value="AAX84874.1"/>
    <property type="molecule type" value="Genomic_DNA"/>
</dbReference>
<dbReference type="Pfam" id="PF00383">
    <property type="entry name" value="dCMP_cyt_deam_1"/>
    <property type="match status" value="1"/>
</dbReference>
<keyword evidence="4 6" id="KW-0862">Zinc</keyword>
<dbReference type="PANTHER" id="PTHR11086:SF18">
    <property type="entry name" value="DEOXYCYTIDYLATE DEAMINASE"/>
    <property type="match status" value="1"/>
</dbReference>
<dbReference type="SUPFAM" id="SSF53927">
    <property type="entry name" value="Cytidine deaminase-like"/>
    <property type="match status" value="1"/>
</dbReference>
<dbReference type="InterPro" id="IPR002125">
    <property type="entry name" value="CMP_dCMP_dom"/>
</dbReference>
<feature type="binding site" evidence="6">
    <location>
        <position position="96"/>
    </location>
    <ligand>
        <name>Zn(2+)</name>
        <dbReference type="ChEBI" id="CHEBI:29105"/>
        <note>catalytic</note>
    </ligand>
</feature>
<protein>
    <submittedName>
        <fullName evidence="8">Putative deoxycytidylate deaminase</fullName>
    </submittedName>
</protein>
<feature type="binding site" evidence="6">
    <location>
        <position position="93"/>
    </location>
    <ligand>
        <name>Zn(2+)</name>
        <dbReference type="ChEBI" id="CHEBI:29105"/>
        <note>catalytic</note>
    </ligand>
</feature>
<organism evidence="8 9">
    <name type="scientific">Xanthomonas phage Xp15</name>
    <dbReference type="NCBI Taxonomy" id="322855"/>
    <lineage>
        <taxon>Viruses</taxon>
        <taxon>Duplodnaviria</taxon>
        <taxon>Heunggongvirae</taxon>
        <taxon>Uroviricota</taxon>
        <taxon>Caudoviricetes</taxon>
        <taxon>Alachuavirus</taxon>
        <taxon>Alachuavirus Xp15</taxon>
    </lineage>
</organism>
<dbReference type="KEGG" id="vg:5076571"/>
<dbReference type="GeneID" id="5076571"/>
<dbReference type="RefSeq" id="YP_239303.1">
    <property type="nucleotide sequence ID" value="NC_007024.1"/>
</dbReference>
<dbReference type="InterPro" id="IPR015517">
    <property type="entry name" value="dCMP_deaminase-rel"/>
</dbReference>
<dbReference type="PIRSF" id="PIRSF006019">
    <property type="entry name" value="dCMP_deaminase"/>
    <property type="match status" value="1"/>
</dbReference>
<name>Q52PP1_9CAUD</name>
<dbReference type="GO" id="GO:0004132">
    <property type="term" value="F:dCMP deaminase activity"/>
    <property type="evidence" value="ECO:0007669"/>
    <property type="project" value="InterPro"/>
</dbReference>
<dbReference type="Gene3D" id="3.40.140.10">
    <property type="entry name" value="Cytidine Deaminase, domain 2"/>
    <property type="match status" value="1"/>
</dbReference>
<reference evidence="8 9" key="1">
    <citation type="submission" date="2005-03" db="EMBL/GenBank/DDBJ databases">
        <title>Sequencing of bacteriophage Xp15 from Xanthomonas campestris pv. pelargonii and identification of the lysis genes.</title>
        <authorList>
            <person name="Ramadugu C."/>
            <person name="Gabriel D.W."/>
        </authorList>
    </citation>
    <scope>NUCLEOTIDE SEQUENCE [LARGE SCALE GENOMIC DNA]</scope>
</reference>
<evidence type="ECO:0000256" key="1">
    <source>
        <dbReference type="ARBA" id="ARBA00006576"/>
    </source>
</evidence>
<comment type="cofactor">
    <cofactor evidence="6">
        <name>Zn(2+)</name>
        <dbReference type="ChEBI" id="CHEBI:29105"/>
    </cofactor>
</comment>
<evidence type="ECO:0000256" key="5">
    <source>
        <dbReference type="PIRSR" id="PIRSR006019-1"/>
    </source>
</evidence>
<evidence type="ECO:0000313" key="9">
    <source>
        <dbReference type="Proteomes" id="UP000001305"/>
    </source>
</evidence>
<dbReference type="InterPro" id="IPR016473">
    <property type="entry name" value="dCMP_deaminase"/>
</dbReference>
<dbReference type="PROSITE" id="PS51747">
    <property type="entry name" value="CYT_DCMP_DEAMINASES_2"/>
    <property type="match status" value="1"/>
</dbReference>
<proteinExistence type="inferred from homology"/>
<dbReference type="GO" id="GO:0006220">
    <property type="term" value="P:pyrimidine nucleotide metabolic process"/>
    <property type="evidence" value="ECO:0007669"/>
    <property type="project" value="InterPro"/>
</dbReference>
<dbReference type="GO" id="GO:0008270">
    <property type="term" value="F:zinc ion binding"/>
    <property type="evidence" value="ECO:0007669"/>
    <property type="project" value="InterPro"/>
</dbReference>
<dbReference type="OrthoDB" id="10605at10239"/>
<evidence type="ECO:0000256" key="2">
    <source>
        <dbReference type="ARBA" id="ARBA00022723"/>
    </source>
</evidence>
<evidence type="ECO:0000256" key="4">
    <source>
        <dbReference type="ARBA" id="ARBA00022833"/>
    </source>
</evidence>
<dbReference type="InterPro" id="IPR016192">
    <property type="entry name" value="APOBEC/CMP_deaminase_Zn-bd"/>
</dbReference>
<evidence type="ECO:0000256" key="6">
    <source>
        <dbReference type="PIRSR" id="PIRSR006019-2"/>
    </source>
</evidence>
<keyword evidence="3" id="KW-0378">Hydrolase</keyword>
<dbReference type="PANTHER" id="PTHR11086">
    <property type="entry name" value="DEOXYCYTIDYLATE DEAMINASE-RELATED"/>
    <property type="match status" value="1"/>
</dbReference>
<accession>Q52PP1</accession>
<comment type="similarity">
    <text evidence="1">Belongs to the cytidine and deoxycytidylate deaminase family.</text>
</comment>
<evidence type="ECO:0000259" key="7">
    <source>
        <dbReference type="PROSITE" id="PS51747"/>
    </source>
</evidence>
<sequence>MMAMAMLAASRGTCKRRQVGCILVDDLNHVLATGYNGTPRNVAHCGSHICPGMNASSGTQLDGCMATHAEQNALLQCMDVEKIHTVYCTTQPCLTCTKLLMNTGAKWIVYLDAYPNSGRDLWLSSGRNMCTVSLQEKVQLQQLFHMLAERSDSALITSAK</sequence>